<feature type="domain" description="FAD-binding FR-type" evidence="2">
    <location>
        <begin position="7"/>
        <end position="135"/>
    </location>
</feature>
<organism evidence="3 4">
    <name type="scientific">Arsenicicoccus piscis</name>
    <dbReference type="NCBI Taxonomy" id="673954"/>
    <lineage>
        <taxon>Bacteria</taxon>
        <taxon>Bacillati</taxon>
        <taxon>Actinomycetota</taxon>
        <taxon>Actinomycetes</taxon>
        <taxon>Micrococcales</taxon>
        <taxon>Intrasporangiaceae</taxon>
        <taxon>Arsenicicoccus</taxon>
    </lineage>
</organism>
<proteinExistence type="predicted"/>
<keyword evidence="4" id="KW-1185">Reference proteome</keyword>
<dbReference type="PANTHER" id="PTHR30157">
    <property type="entry name" value="FERRIC REDUCTASE, NADPH-DEPENDENT"/>
    <property type="match status" value="1"/>
</dbReference>
<protein>
    <recommendedName>
        <fullName evidence="2">FAD-binding FR-type domain-containing protein</fullName>
    </recommendedName>
</protein>
<dbReference type="PANTHER" id="PTHR30157:SF0">
    <property type="entry name" value="NADPH-DEPENDENT FERRIC-CHELATE REDUCTASE"/>
    <property type="match status" value="1"/>
</dbReference>
<dbReference type="Pfam" id="PF08021">
    <property type="entry name" value="FAD_binding_9"/>
    <property type="match status" value="1"/>
</dbReference>
<dbReference type="Gene3D" id="3.40.50.80">
    <property type="entry name" value="Nucleotide-binding domain of ferredoxin-NADP reductase (FNR) module"/>
    <property type="match status" value="1"/>
</dbReference>
<dbReference type="CDD" id="cd06193">
    <property type="entry name" value="siderophore_interacting"/>
    <property type="match status" value="1"/>
</dbReference>
<dbReference type="PROSITE" id="PS51384">
    <property type="entry name" value="FAD_FR"/>
    <property type="match status" value="1"/>
</dbReference>
<name>A0ABQ6HNR4_9MICO</name>
<feature type="region of interest" description="Disordered" evidence="1">
    <location>
        <begin position="228"/>
        <end position="260"/>
    </location>
</feature>
<accession>A0ABQ6HNR4</accession>
<dbReference type="EMBL" id="BSUJ01000001">
    <property type="protein sequence ID" value="GMA19334.1"/>
    <property type="molecule type" value="Genomic_DNA"/>
</dbReference>
<dbReference type="InterPro" id="IPR039374">
    <property type="entry name" value="SIP_fam"/>
</dbReference>
<dbReference type="InterPro" id="IPR007037">
    <property type="entry name" value="SIP_rossman_dom"/>
</dbReference>
<dbReference type="Proteomes" id="UP001157109">
    <property type="component" value="Unassembled WGS sequence"/>
</dbReference>
<sequence length="310" mass="33666">MSQSPVYLPFDAQVARVHDVAPHLRRITLVGDDLRRCHERCLDRRVKILLPRHPGDALRDLPRGEDWYADWLALPTDERPVMRTYTLRAVRPEVGEIDLDFVLHDEPGPAGAFAAGARPGDRLVVVGPVAGCVAAADAGIGWLPGRARQVLLVGDETAVPAIANIVGSLPRDTTGAVLVEVPADTDVPELDAPPGLAVTVLARGEQPHGAQLVAAVRASCWSPFDAGERPAVRHHSPVDPTKTPSADPEPGEDSALWDTPTEPVTADHYAWLAGESTVITTLRRHLVRERGWPRDRVAFMGYWRAGRAEC</sequence>
<gene>
    <name evidence="3" type="ORF">GCM10025862_13550</name>
</gene>
<dbReference type="InterPro" id="IPR039261">
    <property type="entry name" value="FNR_nucleotide-bd"/>
</dbReference>
<dbReference type="InterPro" id="IPR013113">
    <property type="entry name" value="SIP_FAD-bd"/>
</dbReference>
<dbReference type="Pfam" id="PF04954">
    <property type="entry name" value="SIP"/>
    <property type="match status" value="1"/>
</dbReference>
<dbReference type="InterPro" id="IPR017927">
    <property type="entry name" value="FAD-bd_FR_type"/>
</dbReference>
<evidence type="ECO:0000313" key="3">
    <source>
        <dbReference type="EMBL" id="GMA19334.1"/>
    </source>
</evidence>
<dbReference type="Gene3D" id="2.40.30.10">
    <property type="entry name" value="Translation factors"/>
    <property type="match status" value="1"/>
</dbReference>
<evidence type="ECO:0000313" key="4">
    <source>
        <dbReference type="Proteomes" id="UP001157109"/>
    </source>
</evidence>
<evidence type="ECO:0000259" key="2">
    <source>
        <dbReference type="PROSITE" id="PS51384"/>
    </source>
</evidence>
<dbReference type="SUPFAM" id="SSF63380">
    <property type="entry name" value="Riboflavin synthase domain-like"/>
    <property type="match status" value="1"/>
</dbReference>
<evidence type="ECO:0000256" key="1">
    <source>
        <dbReference type="SAM" id="MobiDB-lite"/>
    </source>
</evidence>
<comment type="caution">
    <text evidence="3">The sequence shown here is derived from an EMBL/GenBank/DDBJ whole genome shotgun (WGS) entry which is preliminary data.</text>
</comment>
<reference evidence="4" key="1">
    <citation type="journal article" date="2019" name="Int. J. Syst. Evol. Microbiol.">
        <title>The Global Catalogue of Microorganisms (GCM) 10K type strain sequencing project: providing services to taxonomists for standard genome sequencing and annotation.</title>
        <authorList>
            <consortium name="The Broad Institute Genomics Platform"/>
            <consortium name="The Broad Institute Genome Sequencing Center for Infectious Disease"/>
            <person name="Wu L."/>
            <person name="Ma J."/>
        </authorList>
    </citation>
    <scope>NUCLEOTIDE SEQUENCE [LARGE SCALE GENOMIC DNA]</scope>
    <source>
        <strain evidence="4">NBRC 105830</strain>
    </source>
</reference>
<dbReference type="RefSeq" id="WP_241444855.1">
    <property type="nucleotide sequence ID" value="NZ_BSUJ01000001.1"/>
</dbReference>
<dbReference type="InterPro" id="IPR017938">
    <property type="entry name" value="Riboflavin_synthase-like_b-brl"/>
</dbReference>